<protein>
    <submittedName>
        <fullName evidence="2">Antitoxin component YwqK of YwqJK toxin-antitoxin module</fullName>
    </submittedName>
</protein>
<evidence type="ECO:0000313" key="2">
    <source>
        <dbReference type="EMBL" id="MBM7472325.1"/>
    </source>
</evidence>
<dbReference type="SUPFAM" id="SSF82185">
    <property type="entry name" value="Histone H3 K4-specific methyltransferase SET7/9 N-terminal domain"/>
    <property type="match status" value="1"/>
</dbReference>
<keyword evidence="3" id="KW-1185">Reference proteome</keyword>
<evidence type="ECO:0000313" key="3">
    <source>
        <dbReference type="Proteomes" id="UP000776164"/>
    </source>
</evidence>
<reference evidence="2 3" key="1">
    <citation type="submission" date="2021-01" db="EMBL/GenBank/DDBJ databases">
        <title>Sequencing the genomes of 1000 actinobacteria strains.</title>
        <authorList>
            <person name="Klenk H.-P."/>
        </authorList>
    </citation>
    <scope>NUCLEOTIDE SEQUENCE [LARGE SCALE GENOMIC DNA]</scope>
    <source>
        <strain evidence="2 3">DSM 13057</strain>
    </source>
</reference>
<evidence type="ECO:0000256" key="1">
    <source>
        <dbReference type="SAM" id="MobiDB-lite"/>
    </source>
</evidence>
<gene>
    <name evidence="2" type="ORF">JOE66_001959</name>
</gene>
<dbReference type="RefSeq" id="WP_205108976.1">
    <property type="nucleotide sequence ID" value="NZ_BAAAHT010000013.1"/>
</dbReference>
<proteinExistence type="predicted"/>
<dbReference type="EMBL" id="JAFBBU010000001">
    <property type="protein sequence ID" value="MBM7472325.1"/>
    <property type="molecule type" value="Genomic_DNA"/>
</dbReference>
<sequence>MTDDRALNRVDGEGRKTGVWSERDSHGGVTSGEYVDGERQGTWRHHFVDGSLRSEGEYAHGMLHGAWTWYRATGGLLQRGGFLENDKHGLWERWKADGTPLDTSEWVHDKKVRSNI</sequence>
<feature type="region of interest" description="Disordered" evidence="1">
    <location>
        <begin position="1"/>
        <end position="35"/>
    </location>
</feature>
<feature type="compositionally biased region" description="Basic and acidic residues" evidence="1">
    <location>
        <begin position="1"/>
        <end position="26"/>
    </location>
</feature>
<dbReference type="Gene3D" id="2.20.110.10">
    <property type="entry name" value="Histone H3 K4-specific methyltransferase SET7/9 N-terminal domain"/>
    <property type="match status" value="1"/>
</dbReference>
<organism evidence="2 3">
    <name type="scientific">Subtercola frigoramans</name>
    <dbReference type="NCBI Taxonomy" id="120298"/>
    <lineage>
        <taxon>Bacteria</taxon>
        <taxon>Bacillati</taxon>
        <taxon>Actinomycetota</taxon>
        <taxon>Actinomycetes</taxon>
        <taxon>Micrococcales</taxon>
        <taxon>Microbacteriaceae</taxon>
        <taxon>Subtercola</taxon>
    </lineage>
</organism>
<dbReference type="Proteomes" id="UP000776164">
    <property type="component" value="Unassembled WGS sequence"/>
</dbReference>
<comment type="caution">
    <text evidence="2">The sequence shown here is derived from an EMBL/GenBank/DDBJ whole genome shotgun (WGS) entry which is preliminary data.</text>
</comment>
<accession>A0ABS2L6G4</accession>
<name>A0ABS2L6G4_9MICO</name>